<organism evidence="2 3">
    <name type="scientific">Prorocentrum cordatum</name>
    <dbReference type="NCBI Taxonomy" id="2364126"/>
    <lineage>
        <taxon>Eukaryota</taxon>
        <taxon>Sar</taxon>
        <taxon>Alveolata</taxon>
        <taxon>Dinophyceae</taxon>
        <taxon>Prorocentrales</taxon>
        <taxon>Prorocentraceae</taxon>
        <taxon>Prorocentrum</taxon>
    </lineage>
</organism>
<dbReference type="Proteomes" id="UP001189429">
    <property type="component" value="Unassembled WGS sequence"/>
</dbReference>
<keyword evidence="3" id="KW-1185">Reference proteome</keyword>
<sequence length="567" mass="59394">MPWDDIERCCREACQHAEEIHGGRLRLVQDALVVPHSEETLAMLVNVRIKGGSKDLAQHLTWLTLRIPAMQKLIEIMRDSGYPGYGNNGLNSFDRVATRLHERYSQTYAYKYGEAKFIPQAVQDAVQQLDGAKDTIVQDKVATPPEPAKPAAPLAEAAGAQIAPVAEASAGDEGGAAERPAEADEGAAAAAAAGDEGGAAEPPAEADEERAGPAVAEPPLDERGGAAAADPAPAAVAPAAAFAPAAEPPPAAPAAPGTAATNAEEPHWTVLLLQASALAQRAKKLRDQERAAQFWRCEGAMDGAGRSLHCSPGPRALTAPVRAARPAKAAVATPSAPGDGAPMTRAEVVAEMRERLSCPRAKPSNQQRAPTPASALAGFCQITSNCRSRSRAAARWTSGPPAGQSGGAADFAGLCPPAPEERVPEGLAYKGFAPIVIAGSSEGQRKISRVSPSFEIPNQEKASFRLVLCPRPSPDGKGGPCFKKAGGWGSVQLKCEVSRGTVQYTISLTNGRPDFPRQARGPFTHDFAKQSTASLPKDQEQWDFTKAVDPDMQTFTVCLEVNLADGS</sequence>
<evidence type="ECO:0000313" key="2">
    <source>
        <dbReference type="EMBL" id="CAK0805824.1"/>
    </source>
</evidence>
<reference evidence="2" key="1">
    <citation type="submission" date="2023-10" db="EMBL/GenBank/DDBJ databases">
        <authorList>
            <person name="Chen Y."/>
            <person name="Shah S."/>
            <person name="Dougan E. K."/>
            <person name="Thang M."/>
            <person name="Chan C."/>
        </authorList>
    </citation>
    <scope>NUCLEOTIDE SEQUENCE [LARGE SCALE GENOMIC DNA]</scope>
</reference>
<protein>
    <recommendedName>
        <fullName evidence="4">Galectin</fullName>
    </recommendedName>
</protein>
<feature type="compositionally biased region" description="Low complexity" evidence="1">
    <location>
        <begin position="226"/>
        <end position="245"/>
    </location>
</feature>
<proteinExistence type="predicted"/>
<comment type="caution">
    <text evidence="2">The sequence shown here is derived from an EMBL/GenBank/DDBJ whole genome shotgun (WGS) entry which is preliminary data.</text>
</comment>
<evidence type="ECO:0008006" key="4">
    <source>
        <dbReference type="Google" id="ProtNLM"/>
    </source>
</evidence>
<evidence type="ECO:0000256" key="1">
    <source>
        <dbReference type="SAM" id="MobiDB-lite"/>
    </source>
</evidence>
<feature type="region of interest" description="Disordered" evidence="1">
    <location>
        <begin position="167"/>
        <end position="262"/>
    </location>
</feature>
<accession>A0ABN9QLJ7</accession>
<feature type="compositionally biased region" description="Low complexity" evidence="1">
    <location>
        <begin position="186"/>
        <end position="203"/>
    </location>
</feature>
<gene>
    <name evidence="2" type="ORF">PCOR1329_LOCUS12249</name>
</gene>
<evidence type="ECO:0000313" key="3">
    <source>
        <dbReference type="Proteomes" id="UP001189429"/>
    </source>
</evidence>
<name>A0ABN9QLJ7_9DINO</name>
<dbReference type="EMBL" id="CAUYUJ010003559">
    <property type="protein sequence ID" value="CAK0805824.1"/>
    <property type="molecule type" value="Genomic_DNA"/>
</dbReference>